<dbReference type="EMBL" id="UGYW01000001">
    <property type="protein sequence ID" value="SUI97832.1"/>
    <property type="molecule type" value="Genomic_DNA"/>
</dbReference>
<dbReference type="Pfam" id="PF13715">
    <property type="entry name" value="CarbopepD_reg_2"/>
    <property type="match status" value="1"/>
</dbReference>
<dbReference type="InterPro" id="IPR023996">
    <property type="entry name" value="TonB-dep_OMP_SusC/RagA"/>
</dbReference>
<dbReference type="InterPro" id="IPR008969">
    <property type="entry name" value="CarboxyPept-like_regulatory"/>
</dbReference>
<keyword evidence="11" id="KW-0732">Signal</keyword>
<feature type="region of interest" description="Disordered" evidence="10">
    <location>
        <begin position="515"/>
        <end position="542"/>
    </location>
</feature>
<dbReference type="Gene3D" id="2.40.170.20">
    <property type="entry name" value="TonB-dependent receptor, beta-barrel domain"/>
    <property type="match status" value="1"/>
</dbReference>
<keyword evidence="2 8" id="KW-0813">Transport</keyword>
<gene>
    <name evidence="14" type="ORF">NCTC11388_00456</name>
</gene>
<dbReference type="Pfam" id="PF00593">
    <property type="entry name" value="TonB_dep_Rec_b-barrel"/>
    <property type="match status" value="1"/>
</dbReference>
<name>A0A380BAL0_SPHSI</name>
<dbReference type="NCBIfam" id="TIGR04057">
    <property type="entry name" value="SusC_RagA_signa"/>
    <property type="match status" value="1"/>
</dbReference>
<evidence type="ECO:0000256" key="7">
    <source>
        <dbReference type="ARBA" id="ARBA00023237"/>
    </source>
</evidence>
<evidence type="ECO:0000259" key="13">
    <source>
        <dbReference type="Pfam" id="PF07715"/>
    </source>
</evidence>
<evidence type="ECO:0000256" key="5">
    <source>
        <dbReference type="ARBA" id="ARBA00023077"/>
    </source>
</evidence>
<evidence type="ECO:0000256" key="3">
    <source>
        <dbReference type="ARBA" id="ARBA00022452"/>
    </source>
</evidence>
<protein>
    <submittedName>
        <fullName evidence="14">Outer membrane receptor for ferrienterochelin and colicins</fullName>
    </submittedName>
</protein>
<dbReference type="PROSITE" id="PS52016">
    <property type="entry name" value="TONB_DEPENDENT_REC_3"/>
    <property type="match status" value="1"/>
</dbReference>
<organism evidence="14 15">
    <name type="scientific">Sphingobacterium spiritivorum</name>
    <name type="common">Flavobacterium spiritivorum</name>
    <dbReference type="NCBI Taxonomy" id="258"/>
    <lineage>
        <taxon>Bacteria</taxon>
        <taxon>Pseudomonadati</taxon>
        <taxon>Bacteroidota</taxon>
        <taxon>Sphingobacteriia</taxon>
        <taxon>Sphingobacteriales</taxon>
        <taxon>Sphingobacteriaceae</taxon>
        <taxon>Sphingobacterium</taxon>
    </lineage>
</organism>
<dbReference type="SUPFAM" id="SSF56935">
    <property type="entry name" value="Porins"/>
    <property type="match status" value="1"/>
</dbReference>
<evidence type="ECO:0000256" key="4">
    <source>
        <dbReference type="ARBA" id="ARBA00022692"/>
    </source>
</evidence>
<evidence type="ECO:0000256" key="2">
    <source>
        <dbReference type="ARBA" id="ARBA00022448"/>
    </source>
</evidence>
<keyword evidence="4 8" id="KW-0812">Transmembrane</keyword>
<feature type="signal peptide" evidence="11">
    <location>
        <begin position="1"/>
        <end position="21"/>
    </location>
</feature>
<dbReference type="NCBIfam" id="TIGR04056">
    <property type="entry name" value="OMP_RagA_SusC"/>
    <property type="match status" value="1"/>
</dbReference>
<evidence type="ECO:0000256" key="6">
    <source>
        <dbReference type="ARBA" id="ARBA00023136"/>
    </source>
</evidence>
<evidence type="ECO:0000313" key="15">
    <source>
        <dbReference type="Proteomes" id="UP000254893"/>
    </source>
</evidence>
<feature type="domain" description="TonB-dependent receptor plug" evidence="13">
    <location>
        <begin position="117"/>
        <end position="240"/>
    </location>
</feature>
<keyword evidence="6 8" id="KW-0472">Membrane</keyword>
<evidence type="ECO:0000256" key="1">
    <source>
        <dbReference type="ARBA" id="ARBA00004571"/>
    </source>
</evidence>
<keyword evidence="3 8" id="KW-1134">Transmembrane beta strand</keyword>
<reference evidence="14 15" key="1">
    <citation type="submission" date="2018-06" db="EMBL/GenBank/DDBJ databases">
        <authorList>
            <consortium name="Pathogen Informatics"/>
            <person name="Doyle S."/>
        </authorList>
    </citation>
    <scope>NUCLEOTIDE SEQUENCE [LARGE SCALE GENOMIC DNA]</scope>
    <source>
        <strain evidence="14 15">NCTC11388</strain>
    </source>
</reference>
<proteinExistence type="inferred from homology"/>
<dbReference type="InterPro" id="IPR039426">
    <property type="entry name" value="TonB-dep_rcpt-like"/>
</dbReference>
<dbReference type="InterPro" id="IPR012910">
    <property type="entry name" value="Plug_dom"/>
</dbReference>
<dbReference type="InterPro" id="IPR000531">
    <property type="entry name" value="Beta-barrel_TonB"/>
</dbReference>
<dbReference type="Gene3D" id="2.60.40.1120">
    <property type="entry name" value="Carboxypeptidase-like, regulatory domain"/>
    <property type="match status" value="1"/>
</dbReference>
<feature type="compositionally biased region" description="Polar residues" evidence="10">
    <location>
        <begin position="522"/>
        <end position="542"/>
    </location>
</feature>
<evidence type="ECO:0000256" key="8">
    <source>
        <dbReference type="PROSITE-ProRule" id="PRU01360"/>
    </source>
</evidence>
<dbReference type="InterPro" id="IPR023997">
    <property type="entry name" value="TonB-dep_OMP_SusC/RagA_CS"/>
</dbReference>
<evidence type="ECO:0000256" key="9">
    <source>
        <dbReference type="RuleBase" id="RU003357"/>
    </source>
</evidence>
<dbReference type="InterPro" id="IPR036942">
    <property type="entry name" value="Beta-barrel_TonB_sf"/>
</dbReference>
<dbReference type="AlphaFoldDB" id="A0A380BAL0"/>
<evidence type="ECO:0000259" key="12">
    <source>
        <dbReference type="Pfam" id="PF00593"/>
    </source>
</evidence>
<keyword evidence="14" id="KW-0675">Receptor</keyword>
<keyword evidence="7 8" id="KW-0998">Cell outer membrane</keyword>
<dbReference type="RefSeq" id="WP_115168914.1">
    <property type="nucleotide sequence ID" value="NZ_UGYW01000001.1"/>
</dbReference>
<feature type="domain" description="TonB-dependent receptor-like beta-barrel" evidence="12">
    <location>
        <begin position="441"/>
        <end position="1034"/>
    </location>
</feature>
<evidence type="ECO:0000256" key="11">
    <source>
        <dbReference type="SAM" id="SignalP"/>
    </source>
</evidence>
<keyword evidence="5 9" id="KW-0798">TonB box</keyword>
<sequence length="1079" mass="116925">MKQKLLSFLVGTMILTSVAFGQEKKISGKVTSATGQALPGVTVVVQGTTLATQTDANGNYTLNVPAGKTLVFRSLGFNEKTIVVSPSATSFNVSLEDQDNALAEVVVTANAIKREKRTLGYSAPTLNNEELTSGKNASAINSLAGKVAGVNITSTSNSPGSSSRVVLRGGSSIAGNNQALIVIDGVPIDNSSVIGGASSLSSVDFGNRGNDINPDDIASMTVLKGPAAAALYGSRASNGALIITTKSGKQGSDKTEITFNSTNTLSSILKLPDFQNEYGQGYSYYDNAGNVLFENDPKENWSWGAPFTGETQEWGQAINGVRQTKPYSAVKNNVRDFFDLGVASDNNLSLSGGGEKTTFYLGLNSLNSNGVYPGKKDTYNRYGVRFNGTAEFSNKFYAGISANYNKINSNNIGGGQGGGSVYNNLLQTPRDIPVSDMSDLTNPYNGYGQVRDADGNLREDLYGYYGAYSMNPYWVLDNYNNFNDVNRIMGNVNVGYKPFEWLDIKERIGVDHYSDRRRSESPKFTYSPADNTTDNYSQSANKQTEVGQYRIDQFNVTEIIHDFMVTANHKFNDDFEASLMLGNNIRQRQTTNNSTATNASAGLVMPGWYNLANSNGPLDLIEDSWSKRRLVGVYADLNLSYKNYLFLQATARNDWSSTLPKANNSFFYPSVSGSFVFSELMSPEARQILSYGKLRANIAKVGNDTDPYQLITTFSRGEINGGFGTTTFPFGNVSALMSSSTIGNALLKPEITTSYEVGTELGFFANRLSVDFSYYKNSSKDQILSIPIPNSTGYGFSVINAGKVENSGIELSLRGTPVKTADFSWELMGTFTKNNSKVVELMEGVDQVSLGGFSGMSIVAAKGKPYGEFYAVTNATDAQGRTIVDAETGLPVITDEPQYLGSYNPKFQASLGTNVNYKNWSLNALFDMKHGGVFFSRTRDIMAFTGTSAETGGDRFGQIFPNSVYLDDAGNSIENTSVKYDKVDYFPTREAGLNVVDASYIKLRSLAISYKFTKNQLKNTPFGSASVGLFGNNLFIWTPSENKYADPEVNSAGAGNAQGFDYTAQPSLRNYGINVKVSF</sequence>
<dbReference type="Gene3D" id="2.170.130.10">
    <property type="entry name" value="TonB-dependent receptor, plug domain"/>
    <property type="match status" value="1"/>
</dbReference>
<dbReference type="Pfam" id="PF07715">
    <property type="entry name" value="Plug"/>
    <property type="match status" value="1"/>
</dbReference>
<dbReference type="SUPFAM" id="SSF49464">
    <property type="entry name" value="Carboxypeptidase regulatory domain-like"/>
    <property type="match status" value="1"/>
</dbReference>
<evidence type="ECO:0000256" key="10">
    <source>
        <dbReference type="SAM" id="MobiDB-lite"/>
    </source>
</evidence>
<dbReference type="Proteomes" id="UP000254893">
    <property type="component" value="Unassembled WGS sequence"/>
</dbReference>
<feature type="chain" id="PRO_5016772027" evidence="11">
    <location>
        <begin position="22"/>
        <end position="1079"/>
    </location>
</feature>
<dbReference type="InterPro" id="IPR037066">
    <property type="entry name" value="Plug_dom_sf"/>
</dbReference>
<accession>A0A380BAL0</accession>
<dbReference type="GO" id="GO:0009279">
    <property type="term" value="C:cell outer membrane"/>
    <property type="evidence" value="ECO:0007669"/>
    <property type="project" value="UniProtKB-SubCell"/>
</dbReference>
<comment type="similarity">
    <text evidence="8 9">Belongs to the TonB-dependent receptor family.</text>
</comment>
<comment type="subcellular location">
    <subcellularLocation>
        <location evidence="1 8">Cell outer membrane</location>
        <topology evidence="1 8">Multi-pass membrane protein</topology>
    </subcellularLocation>
</comment>
<evidence type="ECO:0000313" key="14">
    <source>
        <dbReference type="EMBL" id="SUI97832.1"/>
    </source>
</evidence>